<name>A0ABQ0QIS6_9PROT</name>
<keyword evidence="2" id="KW-0732">Signal</keyword>
<proteinExistence type="predicted"/>
<feature type="signal peptide" evidence="2">
    <location>
        <begin position="1"/>
        <end position="22"/>
    </location>
</feature>
<comment type="caution">
    <text evidence="3">The sequence shown here is derived from an EMBL/GenBank/DDBJ whole genome shotgun (WGS) entry which is preliminary data.</text>
</comment>
<dbReference type="Proteomes" id="UP001062443">
    <property type="component" value="Unassembled WGS sequence"/>
</dbReference>
<keyword evidence="4" id="KW-1185">Reference proteome</keyword>
<organism evidence="3 4">
    <name type="scientific">Neokomagataea tanensis NBRC 106556</name>
    <dbReference type="NCBI Taxonomy" id="1223519"/>
    <lineage>
        <taxon>Bacteria</taxon>
        <taxon>Pseudomonadati</taxon>
        <taxon>Pseudomonadota</taxon>
        <taxon>Alphaproteobacteria</taxon>
        <taxon>Acetobacterales</taxon>
        <taxon>Acetobacteraceae</taxon>
        <taxon>Neokomagataea</taxon>
    </lineage>
</organism>
<evidence type="ECO:0000256" key="1">
    <source>
        <dbReference type="SAM" id="MobiDB-lite"/>
    </source>
</evidence>
<reference evidence="3" key="1">
    <citation type="submission" date="2013-04" db="EMBL/GenBank/DDBJ databases">
        <title>The genome sequencing project of 58 acetic acid bacteria.</title>
        <authorList>
            <person name="Okamoto-Kainuma A."/>
            <person name="Ishikawa M."/>
            <person name="Umino S."/>
            <person name="Koizumi Y."/>
            <person name="Shiwa Y."/>
            <person name="Yoshikawa H."/>
            <person name="Matsutani M."/>
            <person name="Matsushita K."/>
        </authorList>
    </citation>
    <scope>NUCLEOTIDE SEQUENCE</scope>
    <source>
        <strain evidence="3">NBRC 106556</strain>
    </source>
</reference>
<feature type="chain" id="PRO_5045632204" evidence="2">
    <location>
        <begin position="23"/>
        <end position="189"/>
    </location>
</feature>
<evidence type="ECO:0000256" key="2">
    <source>
        <dbReference type="SAM" id="SignalP"/>
    </source>
</evidence>
<accession>A0ABQ0QIS6</accession>
<evidence type="ECO:0000313" key="4">
    <source>
        <dbReference type="Proteomes" id="UP001062443"/>
    </source>
</evidence>
<feature type="region of interest" description="Disordered" evidence="1">
    <location>
        <begin position="133"/>
        <end position="189"/>
    </location>
</feature>
<dbReference type="EMBL" id="BAQB01000011">
    <property type="protein sequence ID" value="GBR46103.1"/>
    <property type="molecule type" value="Genomic_DNA"/>
</dbReference>
<evidence type="ECO:0000313" key="3">
    <source>
        <dbReference type="EMBL" id="GBR46103.1"/>
    </source>
</evidence>
<feature type="compositionally biased region" description="Basic and acidic residues" evidence="1">
    <location>
        <begin position="152"/>
        <end position="164"/>
    </location>
</feature>
<gene>
    <name evidence="3" type="ORF">AA106556_0997</name>
</gene>
<sequence length="189" mass="21495">MRLKRCFLIVLMCALSHQAVYAADNKILQKMFDDDQAARNADDINWKALNVQDAQRRARLTELLQAGDLKTGRDYYNAAFIEQHGHKPEDYLRAHCLAVTALMLGYKPARWISAATLDRYLVFTGHAQIYGTQSSGKVPKDPTAEMEMSQEPYDRSVLTDDMRRMSGVPGIPEQERNMKAGIYHQSLDD</sequence>
<protein>
    <submittedName>
        <fullName evidence="3">Uncharacterized protein</fullName>
    </submittedName>
</protein>